<dbReference type="EMBL" id="CM001466">
    <property type="protein sequence ID" value="EHY87110.1"/>
    <property type="molecule type" value="Genomic_DNA"/>
</dbReference>
<dbReference type="Pfam" id="PF12146">
    <property type="entry name" value="Hydrolase_4"/>
    <property type="match status" value="1"/>
</dbReference>
<dbReference type="InterPro" id="IPR029058">
    <property type="entry name" value="AB_hydrolase_fold"/>
</dbReference>
<dbReference type="AlphaFoldDB" id="H8G4D9"/>
<keyword evidence="3" id="KW-1185">Reference proteome</keyword>
<organism evidence="2 3">
    <name type="scientific">Saccharomonospora azurea NA-128</name>
    <dbReference type="NCBI Taxonomy" id="882081"/>
    <lineage>
        <taxon>Bacteria</taxon>
        <taxon>Bacillati</taxon>
        <taxon>Actinomycetota</taxon>
        <taxon>Actinomycetes</taxon>
        <taxon>Pseudonocardiales</taxon>
        <taxon>Pseudonocardiaceae</taxon>
        <taxon>Saccharomonospora</taxon>
    </lineage>
</organism>
<name>H8G4D9_9PSEU</name>
<gene>
    <name evidence="2" type="ORF">SacazDRAFT_00122</name>
</gene>
<dbReference type="Proteomes" id="UP000004705">
    <property type="component" value="Chromosome"/>
</dbReference>
<dbReference type="OrthoDB" id="3366509at2"/>
<protein>
    <recommendedName>
        <fullName evidence="1">Serine aminopeptidase S33 domain-containing protein</fullName>
    </recommendedName>
</protein>
<dbReference type="SUPFAM" id="SSF53474">
    <property type="entry name" value="alpha/beta-Hydrolases"/>
    <property type="match status" value="1"/>
</dbReference>
<feature type="domain" description="Serine aminopeptidase S33" evidence="1">
    <location>
        <begin position="73"/>
        <end position="136"/>
    </location>
</feature>
<accession>H8G4D9</accession>
<evidence type="ECO:0000313" key="2">
    <source>
        <dbReference type="EMBL" id="EHY87110.1"/>
    </source>
</evidence>
<evidence type="ECO:0000313" key="3">
    <source>
        <dbReference type="Proteomes" id="UP000004705"/>
    </source>
</evidence>
<dbReference type="RefSeq" id="WP_005437643.1">
    <property type="nucleotide sequence ID" value="NZ_CM001466.1"/>
</dbReference>
<reference evidence="2 3" key="1">
    <citation type="journal article" date="2012" name="Stand. Genomic Sci.">
        <title>Genome sequence of the soil bacterium Saccharomonospora azurea type strain (NA-128(T)).</title>
        <authorList>
            <person name="Klenk H.P."/>
            <person name="Held B."/>
            <person name="Lucas S."/>
            <person name="Lapidus A."/>
            <person name="Copeland A."/>
            <person name="Hammon N."/>
            <person name="Pitluck S."/>
            <person name="Goodwin L.A."/>
            <person name="Han C."/>
            <person name="Tapia R."/>
            <person name="Brambilla E.M."/>
            <person name="Potter G."/>
            <person name="Land M."/>
            <person name="Ivanova N."/>
            <person name="Rohde M."/>
            <person name="Goker M."/>
            <person name="Detter J.C."/>
            <person name="Kyrpides N.C."/>
            <person name="Woyke T."/>
        </authorList>
    </citation>
    <scope>NUCLEOTIDE SEQUENCE [LARGE SCALE GENOMIC DNA]</scope>
    <source>
        <strain evidence="2 3">NA-128</strain>
    </source>
</reference>
<dbReference type="InterPro" id="IPR022742">
    <property type="entry name" value="Hydrolase_4"/>
</dbReference>
<sequence>MTAAEAVRPSLSTLPAGTPRPRAVALVLHGGAEYGADVVRPWRLAYLRMVPVARAVHAAGARHGLEVRLLRNRVRGWNEPDRHPVEDARWALDTIRAERPGVPVVLIGHSMGGRVALRVCDDEAVSGACAFAPWTPDGEPVEPVAGRTVVIAHGVHDRVTNPGDSYRYAQRADAHAARLARFDVVAESHALMRRPLVWNRLACEFAVQTTGLVPAEGILPRAFAHDAPSRWRRLL</sequence>
<dbReference type="Gene3D" id="3.40.50.1820">
    <property type="entry name" value="alpha/beta hydrolase"/>
    <property type="match status" value="1"/>
</dbReference>
<evidence type="ECO:0000259" key="1">
    <source>
        <dbReference type="Pfam" id="PF12146"/>
    </source>
</evidence>
<proteinExistence type="predicted"/>
<dbReference type="HOGENOM" id="CLU_081587_1_0_11"/>